<organism evidence="2 3">
    <name type="scientific">Thermococcus litoralis (strain ATCC 51850 / DSM 5473 / JCM 8560 / NS-C)</name>
    <dbReference type="NCBI Taxonomy" id="523849"/>
    <lineage>
        <taxon>Archaea</taxon>
        <taxon>Methanobacteriati</taxon>
        <taxon>Methanobacteriota</taxon>
        <taxon>Thermococci</taxon>
        <taxon>Thermococcales</taxon>
        <taxon>Thermococcaceae</taxon>
        <taxon>Thermococcus</taxon>
    </lineage>
</organism>
<dbReference type="RefSeq" id="WP_004068154.1">
    <property type="nucleotide sequence ID" value="NC_022084.1"/>
</dbReference>
<dbReference type="STRING" id="523849.OCC_11237"/>
<feature type="transmembrane region" description="Helical" evidence="1">
    <location>
        <begin position="70"/>
        <end position="89"/>
    </location>
</feature>
<dbReference type="GeneID" id="16549131"/>
<accession>H3ZN88</accession>
<gene>
    <name evidence="2" type="ORF">OCC_11237</name>
</gene>
<protein>
    <submittedName>
        <fullName evidence="2">Membrane protein</fullName>
    </submittedName>
</protein>
<dbReference type="KEGG" id="tlt:OCC_11237"/>
<dbReference type="EMBL" id="CP006670">
    <property type="protein sequence ID" value="EHR78512.1"/>
    <property type="molecule type" value="Genomic_DNA"/>
</dbReference>
<keyword evidence="3" id="KW-1185">Reference proteome</keyword>
<feature type="transmembrane region" description="Helical" evidence="1">
    <location>
        <begin position="109"/>
        <end position="135"/>
    </location>
</feature>
<keyword evidence="1" id="KW-1133">Transmembrane helix</keyword>
<dbReference type="Proteomes" id="UP000015502">
    <property type="component" value="Chromosome"/>
</dbReference>
<evidence type="ECO:0000313" key="2">
    <source>
        <dbReference type="EMBL" id="EHR78512.1"/>
    </source>
</evidence>
<reference evidence="2 3" key="1">
    <citation type="journal article" date="2012" name="J. Bacteriol.">
        <title>Genome sequence of the model hyperthermophilic archaeon Thermococcus litoralis NS-C.</title>
        <authorList>
            <person name="Gardner A.F."/>
            <person name="Kumar S."/>
            <person name="Perler F.B."/>
        </authorList>
    </citation>
    <scope>NUCLEOTIDE SEQUENCE [LARGE SCALE GENOMIC DNA]</scope>
    <source>
        <strain evidence="3">ATCC 51850 / DSM 5473 / JCM 8560 / NS-C</strain>
    </source>
</reference>
<dbReference type="PaxDb" id="523849-OCC_11237"/>
<evidence type="ECO:0000256" key="1">
    <source>
        <dbReference type="SAM" id="Phobius"/>
    </source>
</evidence>
<feature type="transmembrane region" description="Helical" evidence="1">
    <location>
        <begin position="36"/>
        <end position="64"/>
    </location>
</feature>
<dbReference type="AlphaFoldDB" id="H3ZN88"/>
<dbReference type="OrthoDB" id="85595at2157"/>
<name>H3ZN88_THELN</name>
<keyword evidence="1" id="KW-0812">Transmembrane</keyword>
<evidence type="ECO:0000313" key="3">
    <source>
        <dbReference type="Proteomes" id="UP000015502"/>
    </source>
</evidence>
<feature type="transmembrane region" description="Helical" evidence="1">
    <location>
        <begin position="155"/>
        <end position="184"/>
    </location>
</feature>
<keyword evidence="1" id="KW-0472">Membrane</keyword>
<dbReference type="HOGENOM" id="CLU_094093_0_0_2"/>
<dbReference type="Gene3D" id="1.10.1760.20">
    <property type="match status" value="1"/>
</dbReference>
<sequence>MKAREIGLIGLLLSLSLVLQISPLKVPTQWGMTIDLVAVPIVVIYILLGFWGSVTALVLLFLGLSLVSSASWLGASMKFFATLSVVIGLEIAKRITRFDFKNYKRERDLVIFVLVAYLIGIAIRIPAMVAMNYYYALPLWLGIPREQVIPTIEEWFHIPFWLVIGIPNAIQSAVDVVIGILVALPVIRSLPHILE</sequence>
<proteinExistence type="predicted"/>